<dbReference type="VEuPathDB" id="FungiDB:An18g04390"/>
<proteinExistence type="predicted"/>
<evidence type="ECO:0000313" key="1">
    <source>
        <dbReference type="RefSeq" id="XP_059602929.1"/>
    </source>
</evidence>
<accession>A0AAJ8E105</accession>
<dbReference type="GeneID" id="84593710"/>
<dbReference type="KEGG" id="ang:An18g04390"/>
<gene>
    <name evidence="1" type="ORF">An18g04390</name>
</gene>
<dbReference type="RefSeq" id="XP_059602929.1">
    <property type="nucleotide sequence ID" value="XM_059745767.1"/>
</dbReference>
<name>A0AAJ8E105_ASPNG</name>
<protein>
    <submittedName>
        <fullName evidence="1">Uncharacterized protein</fullName>
    </submittedName>
</protein>
<sequence length="106" mass="12219">MNSDLSAAELETMLKCVQSIYLHTYSKKHRPDWVRLVQAMWMLADLEPKLKETTAPGPGRRGRKEAVNQSIRIKSNQIKSVQFREKELKGNWFRLVYETGNASLGL</sequence>
<reference evidence="1" key="2">
    <citation type="submission" date="2025-08" db="UniProtKB">
        <authorList>
            <consortium name="RefSeq"/>
        </authorList>
    </citation>
    <scope>IDENTIFICATION</scope>
</reference>
<reference evidence="1" key="1">
    <citation type="submission" date="2025-02" db="EMBL/GenBank/DDBJ databases">
        <authorList>
            <consortium name="NCBI Genome Project"/>
        </authorList>
    </citation>
    <scope>NUCLEOTIDE SEQUENCE</scope>
</reference>
<dbReference type="AlphaFoldDB" id="A0AAJ8E105"/>
<organism evidence="1">
    <name type="scientific">Aspergillus niger</name>
    <dbReference type="NCBI Taxonomy" id="5061"/>
    <lineage>
        <taxon>Eukaryota</taxon>
        <taxon>Fungi</taxon>
        <taxon>Dikarya</taxon>
        <taxon>Ascomycota</taxon>
        <taxon>Pezizomycotina</taxon>
        <taxon>Eurotiomycetes</taxon>
        <taxon>Eurotiomycetidae</taxon>
        <taxon>Eurotiales</taxon>
        <taxon>Aspergillaceae</taxon>
        <taxon>Aspergillus</taxon>
        <taxon>Aspergillus subgen. Circumdati</taxon>
    </lineage>
</organism>